<evidence type="ECO:0000259" key="5">
    <source>
        <dbReference type="Pfam" id="PF00296"/>
    </source>
</evidence>
<dbReference type="InterPro" id="IPR019921">
    <property type="entry name" value="Lucif-like_OxRdtase_Rv2161c"/>
</dbReference>
<evidence type="ECO:0000313" key="6">
    <source>
        <dbReference type="EMBL" id="GII40232.1"/>
    </source>
</evidence>
<keyword evidence="2" id="KW-0288">FMN</keyword>
<evidence type="ECO:0000256" key="1">
    <source>
        <dbReference type="ARBA" id="ARBA00022630"/>
    </source>
</evidence>
<comment type="caution">
    <text evidence="6">The sequence shown here is derived from an EMBL/GenBank/DDBJ whole genome shotgun (WGS) entry which is preliminary data.</text>
</comment>
<dbReference type="InterPro" id="IPR036661">
    <property type="entry name" value="Luciferase-like_sf"/>
</dbReference>
<dbReference type="GO" id="GO:0046306">
    <property type="term" value="P:alkanesulfonate catabolic process"/>
    <property type="evidence" value="ECO:0007669"/>
    <property type="project" value="TreeGrafter"/>
</dbReference>
<accession>A0A8J3U8S0</accession>
<dbReference type="InterPro" id="IPR050172">
    <property type="entry name" value="SsuD_RutA_monooxygenase"/>
</dbReference>
<evidence type="ECO:0000256" key="3">
    <source>
        <dbReference type="ARBA" id="ARBA00023002"/>
    </source>
</evidence>
<name>A0A8J3U8S0_9ACTN</name>
<dbReference type="EMBL" id="BOOP01000023">
    <property type="protein sequence ID" value="GII40232.1"/>
    <property type="molecule type" value="Genomic_DNA"/>
</dbReference>
<evidence type="ECO:0000256" key="4">
    <source>
        <dbReference type="ARBA" id="ARBA00023033"/>
    </source>
</evidence>
<gene>
    <name evidence="6" type="ORF">Pph01_52350</name>
</gene>
<dbReference type="PANTHER" id="PTHR42847:SF4">
    <property type="entry name" value="ALKANESULFONATE MONOOXYGENASE-RELATED"/>
    <property type="match status" value="1"/>
</dbReference>
<organism evidence="6 7">
    <name type="scientific">Planotetraspora phitsanulokensis</name>
    <dbReference type="NCBI Taxonomy" id="575192"/>
    <lineage>
        <taxon>Bacteria</taxon>
        <taxon>Bacillati</taxon>
        <taxon>Actinomycetota</taxon>
        <taxon>Actinomycetes</taxon>
        <taxon>Streptosporangiales</taxon>
        <taxon>Streptosporangiaceae</taxon>
        <taxon>Planotetraspora</taxon>
    </lineage>
</organism>
<sequence>MKIGFALPHLHQQAHDIARTAYFAREAEKAGADSLWVGDRNFAAVNPKIGAGGQGNTIPVEYNTAADPFVVLGVAAAATERVKLGTHVLIAPVYPPVQLARTLTSIDLISGGRLIPGFGVGWSPEEYEAVGYEFSTRGARMNELLDALEVLWTQDPAEFHGKLIDLPLQHSPLKPAQRPHPPVYLGGTAEAALRRTGERADGWLPLCMVPYFVNIDMMTAQRRAIDQFARDAGRDPASIDTIMRVNIMQGVTAQQTADVIKTVAEATGIDHFLVDSSFVASTVDESLDLVGEVLPLIQRG</sequence>
<dbReference type="InterPro" id="IPR011251">
    <property type="entry name" value="Luciferase-like_dom"/>
</dbReference>
<feature type="domain" description="Luciferase-like" evidence="5">
    <location>
        <begin position="8"/>
        <end position="259"/>
    </location>
</feature>
<reference evidence="6 7" key="1">
    <citation type="submission" date="2021-01" db="EMBL/GenBank/DDBJ databases">
        <title>Whole genome shotgun sequence of Planotetraspora phitsanulokensis NBRC 104273.</title>
        <authorList>
            <person name="Komaki H."/>
            <person name="Tamura T."/>
        </authorList>
    </citation>
    <scope>NUCLEOTIDE SEQUENCE [LARGE SCALE GENOMIC DNA]</scope>
    <source>
        <strain evidence="6 7">NBRC 104273</strain>
    </source>
</reference>
<dbReference type="GO" id="GO:0008726">
    <property type="term" value="F:alkanesulfonate monooxygenase activity"/>
    <property type="evidence" value="ECO:0007669"/>
    <property type="project" value="TreeGrafter"/>
</dbReference>
<keyword evidence="7" id="KW-1185">Reference proteome</keyword>
<keyword evidence="4" id="KW-0503">Monooxygenase</keyword>
<dbReference type="Pfam" id="PF00296">
    <property type="entry name" value="Bac_luciferase"/>
    <property type="match status" value="1"/>
</dbReference>
<dbReference type="NCBIfam" id="TIGR03619">
    <property type="entry name" value="F420_Rv2161c"/>
    <property type="match status" value="1"/>
</dbReference>
<dbReference type="RefSeq" id="WP_204075757.1">
    <property type="nucleotide sequence ID" value="NZ_BAABHI010000001.1"/>
</dbReference>
<dbReference type="Proteomes" id="UP000622547">
    <property type="component" value="Unassembled WGS sequence"/>
</dbReference>
<dbReference type="SUPFAM" id="SSF51679">
    <property type="entry name" value="Bacterial luciferase-like"/>
    <property type="match status" value="1"/>
</dbReference>
<proteinExistence type="predicted"/>
<dbReference type="Gene3D" id="3.20.20.30">
    <property type="entry name" value="Luciferase-like domain"/>
    <property type="match status" value="1"/>
</dbReference>
<dbReference type="PANTHER" id="PTHR42847">
    <property type="entry name" value="ALKANESULFONATE MONOOXYGENASE"/>
    <property type="match status" value="1"/>
</dbReference>
<keyword evidence="1" id="KW-0285">Flavoprotein</keyword>
<protein>
    <submittedName>
        <fullName evidence="6">LLM class F420-dependent oxidoreductase</fullName>
    </submittedName>
</protein>
<keyword evidence="3" id="KW-0560">Oxidoreductase</keyword>
<evidence type="ECO:0000313" key="7">
    <source>
        <dbReference type="Proteomes" id="UP000622547"/>
    </source>
</evidence>
<evidence type="ECO:0000256" key="2">
    <source>
        <dbReference type="ARBA" id="ARBA00022643"/>
    </source>
</evidence>
<dbReference type="AlphaFoldDB" id="A0A8J3U8S0"/>